<proteinExistence type="predicted"/>
<evidence type="ECO:0000313" key="3">
    <source>
        <dbReference type="Proteomes" id="UP000182284"/>
    </source>
</evidence>
<dbReference type="Gene3D" id="3.10.450.50">
    <property type="match status" value="1"/>
</dbReference>
<name>A0A1G7JKD0_9RHOB</name>
<dbReference type="EMBL" id="FNBL01000003">
    <property type="protein sequence ID" value="SDF25422.1"/>
    <property type="molecule type" value="Genomic_DNA"/>
</dbReference>
<dbReference type="OrthoDB" id="8684708at2"/>
<dbReference type="RefSeq" id="WP_074642824.1">
    <property type="nucleotide sequence ID" value="NZ_FNBL01000003.1"/>
</dbReference>
<dbReference type="SUPFAM" id="SSF54427">
    <property type="entry name" value="NTF2-like"/>
    <property type="match status" value="1"/>
</dbReference>
<gene>
    <name evidence="2" type="ORF">SAMN04488117_103118</name>
</gene>
<dbReference type="InterPro" id="IPR037401">
    <property type="entry name" value="SnoaL-like"/>
</dbReference>
<sequence>MSIDLPTPIAAYFATDKKGTAQAISECFTQDAVVMDEGNTYTGRDAIRQWMANASTQYTYTVEPFSIHEEGGKTVVSSHLVGNFPGSPVDLRYFFVLEGDRIAELKIIV</sequence>
<protein>
    <submittedName>
        <fullName evidence="2">SnoaL-like domain-containing protein</fullName>
    </submittedName>
</protein>
<dbReference type="AlphaFoldDB" id="A0A1G7JKD0"/>
<dbReference type="Pfam" id="PF12680">
    <property type="entry name" value="SnoaL_2"/>
    <property type="match status" value="1"/>
</dbReference>
<accession>A0A1G7JKD0</accession>
<feature type="domain" description="SnoaL-like" evidence="1">
    <location>
        <begin position="10"/>
        <end position="104"/>
    </location>
</feature>
<reference evidence="2 3" key="1">
    <citation type="submission" date="2016-10" db="EMBL/GenBank/DDBJ databases">
        <authorList>
            <person name="de Groot N.N."/>
        </authorList>
    </citation>
    <scope>NUCLEOTIDE SEQUENCE [LARGE SCALE GENOMIC DNA]</scope>
    <source>
        <strain evidence="2 3">DSM 27375</strain>
    </source>
</reference>
<evidence type="ECO:0000259" key="1">
    <source>
        <dbReference type="Pfam" id="PF12680"/>
    </source>
</evidence>
<organism evidence="2 3">
    <name type="scientific">Celeribacter baekdonensis</name>
    <dbReference type="NCBI Taxonomy" id="875171"/>
    <lineage>
        <taxon>Bacteria</taxon>
        <taxon>Pseudomonadati</taxon>
        <taxon>Pseudomonadota</taxon>
        <taxon>Alphaproteobacteria</taxon>
        <taxon>Rhodobacterales</taxon>
        <taxon>Roseobacteraceae</taxon>
        <taxon>Celeribacter</taxon>
    </lineage>
</organism>
<evidence type="ECO:0000313" key="2">
    <source>
        <dbReference type="EMBL" id="SDF25422.1"/>
    </source>
</evidence>
<dbReference type="InterPro" id="IPR032710">
    <property type="entry name" value="NTF2-like_dom_sf"/>
</dbReference>
<dbReference type="Proteomes" id="UP000182284">
    <property type="component" value="Unassembled WGS sequence"/>
</dbReference>